<evidence type="ECO:0000313" key="8">
    <source>
        <dbReference type="Proteomes" id="UP000179920"/>
    </source>
</evidence>
<evidence type="ECO:0000256" key="1">
    <source>
        <dbReference type="ARBA" id="ARBA00004191"/>
    </source>
</evidence>
<comment type="subcellular location">
    <subcellularLocation>
        <location evidence="1">Secreted</location>
        <location evidence="1">Cell wall</location>
    </subcellularLocation>
</comment>
<dbReference type="EMBL" id="LT558129">
    <property type="protein sequence ID" value="SAM84281.1"/>
    <property type="molecule type" value="Genomic_DNA"/>
</dbReference>
<dbReference type="InterPro" id="IPR001338">
    <property type="entry name" value="Class_I_Hydrophobin"/>
</dbReference>
<dbReference type="GO" id="GO:0005199">
    <property type="term" value="F:structural constituent of cell wall"/>
    <property type="evidence" value="ECO:0007669"/>
    <property type="project" value="InterPro"/>
</dbReference>
<gene>
    <name evidence="7" type="ORF">UBRO_06926</name>
</gene>
<reference evidence="8" key="1">
    <citation type="submission" date="2016-04" db="EMBL/GenBank/DDBJ databases">
        <authorList>
            <person name="Guldener U."/>
            <person name="Guldener U."/>
        </authorList>
    </citation>
    <scope>NUCLEOTIDE SEQUENCE [LARGE SCALE GENOMIC DNA]</scope>
    <source>
        <strain evidence="8">UB2112</strain>
    </source>
</reference>
<feature type="chain" id="PRO_5009664241" evidence="6">
    <location>
        <begin position="23"/>
        <end position="516"/>
    </location>
</feature>
<accession>A0A1K0G941</accession>
<dbReference type="GO" id="GO:0009277">
    <property type="term" value="C:fungal-type cell wall"/>
    <property type="evidence" value="ECO:0007669"/>
    <property type="project" value="InterPro"/>
</dbReference>
<feature type="region of interest" description="Disordered" evidence="5">
    <location>
        <begin position="407"/>
        <end position="437"/>
    </location>
</feature>
<feature type="signal peptide" evidence="6">
    <location>
        <begin position="1"/>
        <end position="22"/>
    </location>
</feature>
<proteinExistence type="predicted"/>
<evidence type="ECO:0000313" key="7">
    <source>
        <dbReference type="EMBL" id="SAM84281.1"/>
    </source>
</evidence>
<keyword evidence="6" id="KW-0732">Signal</keyword>
<sequence length="516" mass="54052">MKYLQFLAALAALSAFSGPVLAGSVTENSNQVVPVQLTGALLSQVGNGQHAERSVKVDNSAQLVPVQGTIAALSQVLNEQKALRRDNIVKNDNQILPIQATLAALSAVANGQKSRRAVASASRTAPNSSLFRPPLPSSPRSSTRRRSASATTMVKAERSVDVDNDAQFLPIEATLAALSAVANGQEVQKRKAPEFDSVENTNQVLPIQATLAALSSVLNSQKAERALSADNTNQVAPIEATLAALSQVANGQAASKRDGAVVNDNQVILVQAVAAALSQVVSGQKTRRGETNVTKNVHQVAPAQATLSALSDIINSANTRRAMDVKEDETLQYAIAALQQELVKTNTGDDTHHVDALTGTAEHITPTKRDGSLDPSAFLGQSLSGVSVPVGNKDLLQSLAKRWAEEEDAAMTKRAPSVNGRGQRPRPRNTSEHNNGQCSVGTAQCCSQIINDEGKKKTLAGLLGFNSIAGDIGLNCQQIPILGISAQSICKASPVCCTNVVQDGLVNIGCTSIPIN</sequence>
<name>A0A1K0G941_9BASI</name>
<organism evidence="7 8">
    <name type="scientific">Ustilago bromivora</name>
    <dbReference type="NCBI Taxonomy" id="307758"/>
    <lineage>
        <taxon>Eukaryota</taxon>
        <taxon>Fungi</taxon>
        <taxon>Dikarya</taxon>
        <taxon>Basidiomycota</taxon>
        <taxon>Ustilaginomycotina</taxon>
        <taxon>Ustilaginomycetes</taxon>
        <taxon>Ustilaginales</taxon>
        <taxon>Ustilaginaceae</taxon>
        <taxon>Ustilago</taxon>
    </lineage>
</organism>
<feature type="compositionally biased region" description="Low complexity" evidence="5">
    <location>
        <begin position="117"/>
        <end position="132"/>
    </location>
</feature>
<dbReference type="AlphaFoldDB" id="A0A1K0G941"/>
<keyword evidence="4" id="KW-1015">Disulfide bond</keyword>
<evidence type="ECO:0000256" key="2">
    <source>
        <dbReference type="ARBA" id="ARBA00022512"/>
    </source>
</evidence>
<evidence type="ECO:0000256" key="4">
    <source>
        <dbReference type="ARBA" id="ARBA00023157"/>
    </source>
</evidence>
<feature type="region of interest" description="Disordered" evidence="5">
    <location>
        <begin position="116"/>
        <end position="154"/>
    </location>
</feature>
<dbReference type="Proteomes" id="UP000179920">
    <property type="component" value="Chromosome XIII"/>
</dbReference>
<keyword evidence="2" id="KW-0134">Cell wall</keyword>
<evidence type="ECO:0000256" key="5">
    <source>
        <dbReference type="SAM" id="MobiDB-lite"/>
    </source>
</evidence>
<protein>
    <submittedName>
        <fullName evidence="7">Probable hydrophobin 3</fullName>
    </submittedName>
</protein>
<evidence type="ECO:0000256" key="6">
    <source>
        <dbReference type="SAM" id="SignalP"/>
    </source>
</evidence>
<evidence type="ECO:0000256" key="3">
    <source>
        <dbReference type="ARBA" id="ARBA00022525"/>
    </source>
</evidence>
<keyword evidence="3" id="KW-0964">Secreted</keyword>
<dbReference type="CDD" id="cd23507">
    <property type="entry name" value="hydrophobin_I"/>
    <property type="match status" value="1"/>
</dbReference>
<dbReference type="Pfam" id="PF01185">
    <property type="entry name" value="Hydrophobin"/>
    <property type="match status" value="1"/>
</dbReference>
<dbReference type="SMART" id="SM00075">
    <property type="entry name" value="HYDRO"/>
    <property type="match status" value="1"/>
</dbReference>
<dbReference type="OrthoDB" id="4225815at2759"/>